<dbReference type="Gene3D" id="3.40.50.2300">
    <property type="match status" value="2"/>
</dbReference>
<dbReference type="GO" id="GO:0030313">
    <property type="term" value="C:cell envelope"/>
    <property type="evidence" value="ECO:0007669"/>
    <property type="project" value="UniProtKB-SubCell"/>
</dbReference>
<evidence type="ECO:0000256" key="1">
    <source>
        <dbReference type="ARBA" id="ARBA00004196"/>
    </source>
</evidence>
<dbReference type="InterPro" id="IPR028082">
    <property type="entry name" value="Peripla_BP_I"/>
</dbReference>
<feature type="chain" id="PRO_5016846434" evidence="4">
    <location>
        <begin position="21"/>
        <end position="358"/>
    </location>
</feature>
<dbReference type="Pfam" id="PF13407">
    <property type="entry name" value="Peripla_BP_4"/>
    <property type="match status" value="1"/>
</dbReference>
<comment type="similarity">
    <text evidence="2">Belongs to the bacterial solute-binding protein 2 family.</text>
</comment>
<dbReference type="PANTHER" id="PTHR46847:SF1">
    <property type="entry name" value="D-ALLOSE-BINDING PERIPLASMIC PROTEIN-RELATED"/>
    <property type="match status" value="1"/>
</dbReference>
<evidence type="ECO:0000313" key="7">
    <source>
        <dbReference type="Proteomes" id="UP000264002"/>
    </source>
</evidence>
<reference evidence="6 7" key="2">
    <citation type="submission" date="2018-09" db="EMBL/GenBank/DDBJ databases">
        <title>Genome of Sphaerochaeta halotolerans strain 4-11.</title>
        <authorList>
            <person name="Nazina T.N."/>
            <person name="Sokolova D.S."/>
        </authorList>
    </citation>
    <scope>NUCLEOTIDE SEQUENCE [LARGE SCALE GENOMIC DNA]</scope>
    <source>
        <strain evidence="6 7">4-11</strain>
    </source>
</reference>
<evidence type="ECO:0000259" key="5">
    <source>
        <dbReference type="Pfam" id="PF13407"/>
    </source>
</evidence>
<feature type="signal peptide" evidence="4">
    <location>
        <begin position="1"/>
        <end position="20"/>
    </location>
</feature>
<dbReference type="AlphaFoldDB" id="A0A372MJ69"/>
<reference evidence="7" key="1">
    <citation type="submission" date="2018-08" db="EMBL/GenBank/DDBJ databases">
        <authorList>
            <person name="Grouzdev D.S."/>
            <person name="Krutkina M.S."/>
        </authorList>
    </citation>
    <scope>NUCLEOTIDE SEQUENCE [LARGE SCALE GENOMIC DNA]</scope>
    <source>
        <strain evidence="7">4-11</strain>
    </source>
</reference>
<comment type="subcellular location">
    <subcellularLocation>
        <location evidence="1">Cell envelope</location>
    </subcellularLocation>
</comment>
<feature type="domain" description="Periplasmic binding protein" evidence="5">
    <location>
        <begin position="36"/>
        <end position="308"/>
    </location>
</feature>
<evidence type="ECO:0000256" key="4">
    <source>
        <dbReference type="SAM" id="SignalP"/>
    </source>
</evidence>
<evidence type="ECO:0000256" key="2">
    <source>
        <dbReference type="ARBA" id="ARBA00007639"/>
    </source>
</evidence>
<keyword evidence="3 4" id="KW-0732">Signal</keyword>
<comment type="caution">
    <text evidence="6">The sequence shown here is derived from an EMBL/GenBank/DDBJ whole genome shotgun (WGS) entry which is preliminary data.</text>
</comment>
<name>A0A372MJ69_9SPIR</name>
<protein>
    <submittedName>
        <fullName evidence="6">Galactose-binding protein</fullName>
    </submittedName>
</protein>
<organism evidence="6 7">
    <name type="scientific">Sphaerochaeta halotolerans</name>
    <dbReference type="NCBI Taxonomy" id="2293840"/>
    <lineage>
        <taxon>Bacteria</taxon>
        <taxon>Pseudomonadati</taxon>
        <taxon>Spirochaetota</taxon>
        <taxon>Spirochaetia</taxon>
        <taxon>Spirochaetales</taxon>
        <taxon>Sphaerochaetaceae</taxon>
        <taxon>Sphaerochaeta</taxon>
    </lineage>
</organism>
<dbReference type="GO" id="GO:0030246">
    <property type="term" value="F:carbohydrate binding"/>
    <property type="evidence" value="ECO:0007669"/>
    <property type="project" value="UniProtKB-ARBA"/>
</dbReference>
<gene>
    <name evidence="6" type="ORF">DYP60_02170</name>
</gene>
<dbReference type="RefSeq" id="WP_117329231.1">
    <property type="nucleotide sequence ID" value="NZ_QUWK01000002.1"/>
</dbReference>
<proteinExistence type="inferred from homology"/>
<accession>A0A372MJ69</accession>
<dbReference type="PANTHER" id="PTHR46847">
    <property type="entry name" value="D-ALLOSE-BINDING PERIPLASMIC PROTEIN-RELATED"/>
    <property type="match status" value="1"/>
</dbReference>
<evidence type="ECO:0000313" key="6">
    <source>
        <dbReference type="EMBL" id="RFU95832.1"/>
    </source>
</evidence>
<evidence type="ECO:0000256" key="3">
    <source>
        <dbReference type="ARBA" id="ARBA00022729"/>
    </source>
</evidence>
<dbReference type="Proteomes" id="UP000264002">
    <property type="component" value="Unassembled WGS sequence"/>
</dbReference>
<dbReference type="SUPFAM" id="SSF53822">
    <property type="entry name" value="Periplasmic binding protein-like I"/>
    <property type="match status" value="1"/>
</dbReference>
<sequence length="358" mass="38642">MKKTVAILLVLALVCTGLFAQGGKEATDDTVKIGALIRNLNEQFVKDYADNLRKLAEENGVELNLQDAQGDVARQLDQLNTLITQGYKYFVIIPQDTSVTEQMAQQIQAVGGGAAFSNIQPSVDALKVGKDFYLASSPELVAGQYQAQIVDDYFTQYPEKAPGKVLNILYLQGQLGHPAQISREAGFIDTLESLGYTVNFVAKDTADWTPDKAQEKMDTWLAAHRGKFNLVVAQNDGMALGAVESLITNGLVDNDPSDGTILSFPVLGIDATADALNSMDQDKLYATVLQDSVGQSSTAFELAYAMATKGTAQGVTAWGIEPAKEVISEAPANDPAVISQCYLVPFKPITKENYKDLM</sequence>
<keyword evidence="7" id="KW-1185">Reference proteome</keyword>
<dbReference type="EMBL" id="QUWK01000002">
    <property type="protein sequence ID" value="RFU95832.1"/>
    <property type="molecule type" value="Genomic_DNA"/>
</dbReference>
<dbReference type="InterPro" id="IPR025997">
    <property type="entry name" value="SBP_2_dom"/>
</dbReference>